<dbReference type="EMBL" id="JBBXMP010000048">
    <property type="protein sequence ID" value="KAL0065377.1"/>
    <property type="molecule type" value="Genomic_DNA"/>
</dbReference>
<sequence>MSATAIRKGTKPSIVLDSLNNTFEQSKLAREKASSSLRNRITAQASNVSVALEHHKKTLSRLQECQEYVQKCFKDVFSGSSSPLSGLQTKLRISIERTAEGQDILNLLMSKAELIRMEIRDDPQILTSFMASAVIPSEKLNDLWDCSCKGGSQIEQPTRAYWNLCKTTLEGYHRGFRLCKIVHNYLMKLPVELGSPTQVYGVNFQAISELAIMGAPNRTSSPATTDNVLPGVKHPILEELNAMSNPKSKQVRAAAVTSPRHLKSLDIAADIRNSLDLFKEDGQTNCKDTRKKLEFLDRLVDECRGTQDTLDEGIEEVADRLTSDLDSAVASAQAVWNSSLASQITQVQDMVSVAQYADMAFARAVHLKVIRRDGVSRPEENFLARELDGMQFELNSLRLEEEVEASPQPNGFQGRLLENKRKVLKLLSGLSSSIDLEVQNRKATAPHPVTNPEPLISGTHSCDELELNSTEFSPNVSFDPDFECGQSRLEPGSYQTFADELNSTSSPIVIISQLENDAPYEDSHEASEHSGVEKQEDNLNSWANLPFFEVDISFDCVATVYERTIILIEPVLRYVGGRIIQLVGLVWACILQLGLNHLWNTLLVLWGDVFKRSVTAAHHWDMELVQTIRWNAAQSLCAARAYAEAHWWIVACLGLITAVVTVFMCDGLLYASEEEYWAMSGRKLKEFLRHVDRP</sequence>
<evidence type="ECO:0000313" key="2">
    <source>
        <dbReference type="EMBL" id="KAL0065377.1"/>
    </source>
</evidence>
<accession>A0ABR2ZWF6</accession>
<keyword evidence="1" id="KW-1133">Transmembrane helix</keyword>
<dbReference type="Proteomes" id="UP001437256">
    <property type="component" value="Unassembled WGS sequence"/>
</dbReference>
<keyword evidence="1" id="KW-0472">Membrane</keyword>
<evidence type="ECO:0000313" key="3">
    <source>
        <dbReference type="Proteomes" id="UP001437256"/>
    </source>
</evidence>
<evidence type="ECO:0000256" key="1">
    <source>
        <dbReference type="SAM" id="Phobius"/>
    </source>
</evidence>
<reference evidence="2 3" key="1">
    <citation type="submission" date="2024-05" db="EMBL/GenBank/DDBJ databases">
        <title>A draft genome resource for the thread blight pathogen Marasmius tenuissimus strain MS-2.</title>
        <authorList>
            <person name="Yulfo-Soto G.E."/>
            <person name="Baruah I.K."/>
            <person name="Amoako-Attah I."/>
            <person name="Bukari Y."/>
            <person name="Meinhardt L.W."/>
            <person name="Bailey B.A."/>
            <person name="Cohen S.P."/>
        </authorList>
    </citation>
    <scope>NUCLEOTIDE SEQUENCE [LARGE SCALE GENOMIC DNA]</scope>
    <source>
        <strain evidence="2 3">MS-2</strain>
    </source>
</reference>
<comment type="caution">
    <text evidence="2">The sequence shown here is derived from an EMBL/GenBank/DDBJ whole genome shotgun (WGS) entry which is preliminary data.</text>
</comment>
<name>A0ABR2ZWF6_9AGAR</name>
<keyword evidence="3" id="KW-1185">Reference proteome</keyword>
<protein>
    <submittedName>
        <fullName evidence="2">Uncharacterized protein</fullName>
    </submittedName>
</protein>
<keyword evidence="1" id="KW-0812">Transmembrane</keyword>
<proteinExistence type="predicted"/>
<gene>
    <name evidence="2" type="ORF">AAF712_007582</name>
</gene>
<feature type="transmembrane region" description="Helical" evidence="1">
    <location>
        <begin position="647"/>
        <end position="671"/>
    </location>
</feature>
<organism evidence="2 3">
    <name type="scientific">Marasmius tenuissimus</name>
    <dbReference type="NCBI Taxonomy" id="585030"/>
    <lineage>
        <taxon>Eukaryota</taxon>
        <taxon>Fungi</taxon>
        <taxon>Dikarya</taxon>
        <taxon>Basidiomycota</taxon>
        <taxon>Agaricomycotina</taxon>
        <taxon>Agaricomycetes</taxon>
        <taxon>Agaricomycetidae</taxon>
        <taxon>Agaricales</taxon>
        <taxon>Marasmiineae</taxon>
        <taxon>Marasmiaceae</taxon>
        <taxon>Marasmius</taxon>
    </lineage>
</organism>